<dbReference type="Proteomes" id="UP000001699">
    <property type="component" value="Unassembled WGS sequence"/>
</dbReference>
<dbReference type="InterPro" id="IPR050727">
    <property type="entry name" value="GH43_arabinanases"/>
</dbReference>
<keyword evidence="2" id="KW-1133">Transmembrane helix</keyword>
<dbReference type="HOGENOM" id="CLU_010779_0_1_1"/>
<dbReference type="CDD" id="cd08983">
    <property type="entry name" value="GH43_Bt3655-like"/>
    <property type="match status" value="1"/>
</dbReference>
<dbReference type="PROSITE" id="PS51257">
    <property type="entry name" value="PROKAR_LIPOPROTEIN"/>
    <property type="match status" value="1"/>
</dbReference>
<evidence type="ECO:0000313" key="4">
    <source>
        <dbReference type="Proteomes" id="UP000001699"/>
    </source>
</evidence>
<dbReference type="PANTHER" id="PTHR43301">
    <property type="entry name" value="ARABINAN ENDO-1,5-ALPHA-L-ARABINOSIDASE"/>
    <property type="match status" value="1"/>
</dbReference>
<dbReference type="OrthoDB" id="19657at2759"/>
<accession>B0XSV2</accession>
<feature type="transmembrane region" description="Helical" evidence="2">
    <location>
        <begin position="12"/>
        <end position="29"/>
    </location>
</feature>
<dbReference type="Gene3D" id="2.115.10.20">
    <property type="entry name" value="Glycosyl hydrolase domain, family 43"/>
    <property type="match status" value="1"/>
</dbReference>
<dbReference type="EMBL" id="DS499595">
    <property type="protein sequence ID" value="EDP53729.1"/>
    <property type="molecule type" value="Genomic_DNA"/>
</dbReference>
<proteinExistence type="predicted"/>
<dbReference type="VEuPathDB" id="FungiDB:AFUB_017710"/>
<sequence length="482" mass="52564">MLSCRFDSTPFIIISSMGMGCLVAIIWPSDNMLMRGIMATILRRSLSLAGITAELGEVGCCLSYSDVVASLGKVLRRLGIILLLHILLTSLGHRQFGPPSVDTEKDHRGNGSIVSSVEARIYKPRAAQQFSQLQSFTEKMKSLTTICAGILALLTPTMALPQPLPLDLHTADPTKVGYLDFYWKTEDESVYLALSNNSNPLDFRPINGGKPVVSPTLGTKAVRDVSIVEGVGRDKGKYWLIGTDLDIDTTNWDKATRTGSRAIFIWESRDLIHWTNERLVTVEDETAGMVWAPDAIWDPKAGMSQCASGQLNMTNSYAANDPNHTGNPTTTDIIRYAHTSDFKTFTKPQTYIDHETSTIIDLSILRVDDNTFVRFYVSGKVSGPVVEVSRNGLFGDWVTPSGTIQDSTHFEGPYPFWDNVQPGKAYLLCDKVGSVTGLSPWVSTDVTSGTFTPASGGNLGALRHGSVLSVTKQQYDALAALG</sequence>
<evidence type="ECO:0000313" key="3">
    <source>
        <dbReference type="EMBL" id="EDP53729.1"/>
    </source>
</evidence>
<dbReference type="PANTHER" id="PTHR43301:SF8">
    <property type="entry name" value="ARABINOSIDASE-RELATED"/>
    <property type="match status" value="1"/>
</dbReference>
<dbReference type="AlphaFoldDB" id="B0XSV2"/>
<evidence type="ECO:0000256" key="2">
    <source>
        <dbReference type="SAM" id="Phobius"/>
    </source>
</evidence>
<dbReference type="SUPFAM" id="SSF75005">
    <property type="entry name" value="Arabinanase/levansucrase/invertase"/>
    <property type="match status" value="1"/>
</dbReference>
<organism evidence="3 4">
    <name type="scientific">Aspergillus fumigatus (strain CBS 144.89 / FGSC A1163 / CEA10)</name>
    <name type="common">Neosartorya fumigata</name>
    <dbReference type="NCBI Taxonomy" id="451804"/>
    <lineage>
        <taxon>Eukaryota</taxon>
        <taxon>Fungi</taxon>
        <taxon>Dikarya</taxon>
        <taxon>Ascomycota</taxon>
        <taxon>Pezizomycotina</taxon>
        <taxon>Eurotiomycetes</taxon>
        <taxon>Eurotiomycetidae</taxon>
        <taxon>Eurotiales</taxon>
        <taxon>Aspergillaceae</taxon>
        <taxon>Aspergillus</taxon>
        <taxon>Aspergillus subgen. Fumigati</taxon>
    </lineage>
</organism>
<name>B0XSV2_ASPFC</name>
<keyword evidence="4" id="KW-1185">Reference proteome</keyword>
<protein>
    <submittedName>
        <fullName evidence="3">Arabinosidase, putative</fullName>
    </submittedName>
</protein>
<reference evidence="3 4" key="1">
    <citation type="journal article" date="2008" name="PLoS Genet.">
        <title>Genomic islands in the pathogenic filamentous fungus Aspergillus fumigatus.</title>
        <authorList>
            <person name="Fedorova N.D."/>
            <person name="Khaldi N."/>
            <person name="Joardar V.S."/>
            <person name="Maiti R."/>
            <person name="Amedeo P."/>
            <person name="Anderson M.J."/>
            <person name="Crabtree J."/>
            <person name="Silva J.C."/>
            <person name="Badger J.H."/>
            <person name="Albarraq A."/>
            <person name="Angiuoli S."/>
            <person name="Bussey H."/>
            <person name="Bowyer P."/>
            <person name="Cotty P.J."/>
            <person name="Dyer P.S."/>
            <person name="Egan A."/>
            <person name="Galens K."/>
            <person name="Fraser-Liggett C.M."/>
            <person name="Haas B.J."/>
            <person name="Inman J.M."/>
            <person name="Kent R."/>
            <person name="Lemieux S."/>
            <person name="Malavazi I."/>
            <person name="Orvis J."/>
            <person name="Roemer T."/>
            <person name="Ronning C.M."/>
            <person name="Sundaram J.P."/>
            <person name="Sutton G."/>
            <person name="Turner G."/>
            <person name="Venter J.C."/>
            <person name="White O.R."/>
            <person name="Whitty B.R."/>
            <person name="Youngman P."/>
            <person name="Wolfe K.H."/>
            <person name="Goldman G.H."/>
            <person name="Wortman J.R."/>
            <person name="Jiang B."/>
            <person name="Denning D.W."/>
            <person name="Nierman W.C."/>
        </authorList>
    </citation>
    <scope>NUCLEOTIDE SEQUENCE [LARGE SCALE GENOMIC DNA]</scope>
    <source>
        <strain evidence="4">CBS 144.89 / FGSC A1163 / CEA10</strain>
    </source>
</reference>
<dbReference type="InterPro" id="IPR023296">
    <property type="entry name" value="Glyco_hydro_beta-prop_sf"/>
</dbReference>
<keyword evidence="2" id="KW-0472">Membrane</keyword>
<keyword evidence="2" id="KW-0812">Transmembrane</keyword>
<keyword evidence="1" id="KW-0732">Signal</keyword>
<evidence type="ECO:0000256" key="1">
    <source>
        <dbReference type="ARBA" id="ARBA00022729"/>
    </source>
</evidence>
<dbReference type="PhylomeDB" id="B0XSV2"/>
<gene>
    <name evidence="3" type="ORF">AFUB_017710</name>
</gene>